<dbReference type="InterPro" id="IPR054222">
    <property type="entry name" value="DUF6942"/>
</dbReference>
<evidence type="ECO:0000313" key="2">
    <source>
        <dbReference type="Proteomes" id="UP001156601"/>
    </source>
</evidence>
<gene>
    <name evidence="1" type="ORF">GCM10007852_07770</name>
</gene>
<dbReference type="EMBL" id="BSOT01000005">
    <property type="protein sequence ID" value="GLR69869.1"/>
    <property type="molecule type" value="Genomic_DNA"/>
</dbReference>
<reference evidence="1" key="2">
    <citation type="submission" date="2023-01" db="EMBL/GenBank/DDBJ databases">
        <title>Draft genome sequence of Agaribacter marinus strain NBRC 110023.</title>
        <authorList>
            <person name="Sun Q."/>
            <person name="Mori K."/>
        </authorList>
    </citation>
    <scope>NUCLEOTIDE SEQUENCE</scope>
    <source>
        <strain evidence="1">NBRC 110023</strain>
    </source>
</reference>
<dbReference type="RefSeq" id="WP_284216179.1">
    <property type="nucleotide sequence ID" value="NZ_BSOT01000005.1"/>
</dbReference>
<organism evidence="1 2">
    <name type="scientific">Agaribacter marinus</name>
    <dbReference type="NCBI Taxonomy" id="1431249"/>
    <lineage>
        <taxon>Bacteria</taxon>
        <taxon>Pseudomonadati</taxon>
        <taxon>Pseudomonadota</taxon>
        <taxon>Gammaproteobacteria</taxon>
        <taxon>Alteromonadales</taxon>
        <taxon>Alteromonadaceae</taxon>
        <taxon>Agaribacter</taxon>
    </lineage>
</organism>
<dbReference type="Proteomes" id="UP001156601">
    <property type="component" value="Unassembled WGS sequence"/>
</dbReference>
<accession>A0AA37SWG7</accession>
<protein>
    <submittedName>
        <fullName evidence="1">Uncharacterized protein</fullName>
    </submittedName>
</protein>
<dbReference type="Pfam" id="PF22098">
    <property type="entry name" value="DUF6942"/>
    <property type="match status" value="1"/>
</dbReference>
<comment type="caution">
    <text evidence="1">The sequence shown here is derived from an EMBL/GenBank/DDBJ whole genome shotgun (WGS) entry which is preliminary data.</text>
</comment>
<name>A0AA37SWG7_9ALTE</name>
<sequence>MTAKCKLVGIGDEDAYIKIYIANTPNFMFKHQSGGIYPLTKNEIYQCGQACGNGWRKVFNVYAKFIYALSLPQLNTQRFSSWQDYRDNALLQANSDTALLYSPPAIVANSDAHTNIDRRTNGDIHIVMGKTYGKSLSLPTSVTWVNHEFAINDQMRLIICPYFDYRQLSNIKILQLIDLVNEIHLHKTM</sequence>
<evidence type="ECO:0000313" key="1">
    <source>
        <dbReference type="EMBL" id="GLR69869.1"/>
    </source>
</evidence>
<dbReference type="AlphaFoldDB" id="A0AA37SWG7"/>
<proteinExistence type="predicted"/>
<reference evidence="1" key="1">
    <citation type="journal article" date="2014" name="Int. J. Syst. Evol. Microbiol.">
        <title>Complete genome sequence of Corynebacterium casei LMG S-19264T (=DSM 44701T), isolated from a smear-ripened cheese.</title>
        <authorList>
            <consortium name="US DOE Joint Genome Institute (JGI-PGF)"/>
            <person name="Walter F."/>
            <person name="Albersmeier A."/>
            <person name="Kalinowski J."/>
            <person name="Ruckert C."/>
        </authorList>
    </citation>
    <scope>NUCLEOTIDE SEQUENCE</scope>
    <source>
        <strain evidence="1">NBRC 110023</strain>
    </source>
</reference>
<keyword evidence="2" id="KW-1185">Reference proteome</keyword>